<dbReference type="Gene3D" id="3.90.550.20">
    <property type="match status" value="1"/>
</dbReference>
<organism evidence="1 2">
    <name type="scientific">Falsiroseomonas selenitidurans</name>
    <dbReference type="NCBI Taxonomy" id="2716335"/>
    <lineage>
        <taxon>Bacteria</taxon>
        <taxon>Pseudomonadati</taxon>
        <taxon>Pseudomonadota</taxon>
        <taxon>Alphaproteobacteria</taxon>
        <taxon>Acetobacterales</taxon>
        <taxon>Roseomonadaceae</taxon>
        <taxon>Falsiroseomonas</taxon>
    </lineage>
</organism>
<protein>
    <recommendedName>
        <fullName evidence="3">Alpha 1,4-glycosyltransferase domain-containing protein</fullName>
    </recommendedName>
</protein>
<keyword evidence="2" id="KW-1185">Reference proteome</keyword>
<dbReference type="SUPFAM" id="SSF53448">
    <property type="entry name" value="Nucleotide-diphospho-sugar transferases"/>
    <property type="match status" value="1"/>
</dbReference>
<comment type="caution">
    <text evidence="1">The sequence shown here is derived from an EMBL/GenBank/DDBJ whole genome shotgun (WGS) entry which is preliminary data.</text>
</comment>
<dbReference type="EMBL" id="JAAVNE010000056">
    <property type="protein sequence ID" value="NKC33833.1"/>
    <property type="molecule type" value="Genomic_DNA"/>
</dbReference>
<dbReference type="InterPro" id="IPR029044">
    <property type="entry name" value="Nucleotide-diphossugar_trans"/>
</dbReference>
<dbReference type="RefSeq" id="WP_168034553.1">
    <property type="nucleotide sequence ID" value="NZ_JAAVNE010000056.1"/>
</dbReference>
<gene>
    <name evidence="1" type="ORF">HEQ75_23430</name>
</gene>
<evidence type="ECO:0000313" key="2">
    <source>
        <dbReference type="Proteomes" id="UP000787635"/>
    </source>
</evidence>
<evidence type="ECO:0000313" key="1">
    <source>
        <dbReference type="EMBL" id="NKC33833.1"/>
    </source>
</evidence>
<reference evidence="1 2" key="1">
    <citation type="submission" date="2020-03" db="EMBL/GenBank/DDBJ databases">
        <title>Roseomonas selenitidurans sp. nov. isolated from urban soil.</title>
        <authorList>
            <person name="Liu H."/>
        </authorList>
    </citation>
    <scope>NUCLEOTIDE SEQUENCE [LARGE SCALE GENOMIC DNA]</scope>
    <source>
        <strain evidence="1 2">BU-1</strain>
    </source>
</reference>
<dbReference type="Proteomes" id="UP000787635">
    <property type="component" value="Unassembled WGS sequence"/>
</dbReference>
<name>A0ABX1EDJ0_9PROT</name>
<accession>A0ABX1EDJ0</accession>
<proteinExistence type="predicted"/>
<evidence type="ECO:0008006" key="3">
    <source>
        <dbReference type="Google" id="ProtNLM"/>
    </source>
</evidence>
<sequence length="342" mass="37618">MALLRSFWHGGPLSPYEVLCLTSFLHHGHAVELFTYDPAIRAPDGVVRRDAAEILPDTPVFAYATGLGRGSFAAFSNLFRYRLMQREPGWWVDADVLCLSPTLPEAASFFAWEAPDQALVGTAVMRLGPGDPLTERLLAAQDAFQPDQPWASGGPQLVTAAVRATGRTAQDWRICYPWHFSRAFDVFDPAATPAVEAAVQGAQMQHLWHEMFRCGGLPKHLRPPPGSYLDGVCRRHGVVFPEGPPLVAEDVRRSARVVDLAYATQSAEAARNAAEAGRAVAEALVQQLQAACDAAHAAARQWREALEQEAQMRAALVTVNAALAARLEQAERPLWRRWRRPD</sequence>